<dbReference type="InterPro" id="IPR037176">
    <property type="entry name" value="Osmotin/thaumatin-like_sf"/>
</dbReference>
<dbReference type="AlphaFoldDB" id="A0A6A6H062"/>
<evidence type="ECO:0000256" key="2">
    <source>
        <dbReference type="SAM" id="SignalP"/>
    </source>
</evidence>
<dbReference type="Pfam" id="PF04681">
    <property type="entry name" value="Bys1"/>
    <property type="match status" value="1"/>
</dbReference>
<dbReference type="PANTHER" id="PTHR36195">
    <property type="entry name" value="DOMAIN PROTEIN, PUTATIVE (AFU_ORTHOLOGUE AFUA_5G01990)-RELATED-RELATED"/>
    <property type="match status" value="1"/>
</dbReference>
<sequence length="313" mass="33360">MASFNTKKALSALAAFATSAFAGIDGKQLGVGFAIVQNQCSYPVYVVNVPAADGGFDQSTYTLHSNGANAPYRFQYTQLNNQDGWSIKLSKSATDLSNIMQFETTFHDDGTIWYDLSDVNGNPWDKNWMITASNESSCNPKQQAYRYSTDDAYGMQACKQGASLTVTLCSGSEAAAGEASSASSSAESDQNTSQTDATTYSTAPEHLVVPTFGGAVQEVGTTLQTTTSPSTTSPSSTSSPASYSSPTFSAPADANVVATVTQVAGTTTVVTTTWQGAPSDFPGKRDLEMDEHARAHEQIKRRRDAHHRHHGHF</sequence>
<keyword evidence="4" id="KW-1185">Reference proteome</keyword>
<keyword evidence="2" id="KW-0732">Signal</keyword>
<gene>
    <name evidence="3" type="ORF">EV356DRAFT_506935</name>
</gene>
<dbReference type="EMBL" id="ML991827">
    <property type="protein sequence ID" value="KAF2231372.1"/>
    <property type="molecule type" value="Genomic_DNA"/>
</dbReference>
<feature type="compositionally biased region" description="Polar residues" evidence="1">
    <location>
        <begin position="189"/>
        <end position="202"/>
    </location>
</feature>
<feature type="chain" id="PRO_5025457115" evidence="2">
    <location>
        <begin position="23"/>
        <end position="313"/>
    </location>
</feature>
<accession>A0A6A6H062</accession>
<dbReference type="PANTHER" id="PTHR36195:SF4">
    <property type="entry name" value="DOMAIN PROTEIN, PUTATIVE (AFU_ORTHOLOGUE AFUA_5G01990)-RELATED"/>
    <property type="match status" value="1"/>
</dbReference>
<evidence type="ECO:0000313" key="3">
    <source>
        <dbReference type="EMBL" id="KAF2231372.1"/>
    </source>
</evidence>
<reference evidence="3" key="1">
    <citation type="journal article" date="2020" name="Stud. Mycol.">
        <title>101 Dothideomycetes genomes: a test case for predicting lifestyles and emergence of pathogens.</title>
        <authorList>
            <person name="Haridas S."/>
            <person name="Albert R."/>
            <person name="Binder M."/>
            <person name="Bloem J."/>
            <person name="Labutti K."/>
            <person name="Salamov A."/>
            <person name="Andreopoulos B."/>
            <person name="Baker S."/>
            <person name="Barry K."/>
            <person name="Bills G."/>
            <person name="Bluhm B."/>
            <person name="Cannon C."/>
            <person name="Castanera R."/>
            <person name="Culley D."/>
            <person name="Daum C."/>
            <person name="Ezra D."/>
            <person name="Gonzalez J."/>
            <person name="Henrissat B."/>
            <person name="Kuo A."/>
            <person name="Liang C."/>
            <person name="Lipzen A."/>
            <person name="Lutzoni F."/>
            <person name="Magnuson J."/>
            <person name="Mondo S."/>
            <person name="Nolan M."/>
            <person name="Ohm R."/>
            <person name="Pangilinan J."/>
            <person name="Park H.-J."/>
            <person name="Ramirez L."/>
            <person name="Alfaro M."/>
            <person name="Sun H."/>
            <person name="Tritt A."/>
            <person name="Yoshinaga Y."/>
            <person name="Zwiers L.-H."/>
            <person name="Turgeon B."/>
            <person name="Goodwin S."/>
            <person name="Spatafora J."/>
            <person name="Crous P."/>
            <person name="Grigoriev I."/>
        </authorList>
    </citation>
    <scope>NUCLEOTIDE SEQUENCE</scope>
    <source>
        <strain evidence="3">Tuck. ex Michener</strain>
    </source>
</reference>
<feature type="region of interest" description="Disordered" evidence="1">
    <location>
        <begin position="223"/>
        <end position="249"/>
    </location>
</feature>
<dbReference type="OrthoDB" id="3682664at2759"/>
<protein>
    <submittedName>
        <fullName evidence="3">Uncharacterized protein</fullName>
    </submittedName>
</protein>
<feature type="signal peptide" evidence="2">
    <location>
        <begin position="1"/>
        <end position="22"/>
    </location>
</feature>
<dbReference type="SUPFAM" id="SSF49870">
    <property type="entry name" value="Osmotin, thaumatin-like protein"/>
    <property type="match status" value="1"/>
</dbReference>
<feature type="region of interest" description="Disordered" evidence="1">
    <location>
        <begin position="178"/>
        <end position="205"/>
    </location>
</feature>
<feature type="compositionally biased region" description="Low complexity" evidence="1">
    <location>
        <begin position="178"/>
        <end position="188"/>
    </location>
</feature>
<dbReference type="Proteomes" id="UP000800092">
    <property type="component" value="Unassembled WGS sequence"/>
</dbReference>
<proteinExistence type="predicted"/>
<organism evidence="3 4">
    <name type="scientific">Viridothelium virens</name>
    <name type="common">Speckled blister lichen</name>
    <name type="synonym">Trypethelium virens</name>
    <dbReference type="NCBI Taxonomy" id="1048519"/>
    <lineage>
        <taxon>Eukaryota</taxon>
        <taxon>Fungi</taxon>
        <taxon>Dikarya</taxon>
        <taxon>Ascomycota</taxon>
        <taxon>Pezizomycotina</taxon>
        <taxon>Dothideomycetes</taxon>
        <taxon>Dothideomycetes incertae sedis</taxon>
        <taxon>Trypetheliales</taxon>
        <taxon>Trypetheliaceae</taxon>
        <taxon>Viridothelium</taxon>
    </lineage>
</organism>
<name>A0A6A6H062_VIRVR</name>
<feature type="compositionally biased region" description="Low complexity" evidence="1">
    <location>
        <begin position="225"/>
        <end position="249"/>
    </location>
</feature>
<dbReference type="InterPro" id="IPR006771">
    <property type="entry name" value="CetA-like"/>
</dbReference>
<evidence type="ECO:0000313" key="4">
    <source>
        <dbReference type="Proteomes" id="UP000800092"/>
    </source>
</evidence>
<evidence type="ECO:0000256" key="1">
    <source>
        <dbReference type="SAM" id="MobiDB-lite"/>
    </source>
</evidence>